<dbReference type="Proteomes" id="UP001164733">
    <property type="component" value="Chromosome"/>
</dbReference>
<evidence type="ECO:0000313" key="2">
    <source>
        <dbReference type="Proteomes" id="UP001164733"/>
    </source>
</evidence>
<accession>A0AA47I5P5</accession>
<reference evidence="1" key="1">
    <citation type="submission" date="2021-11" db="EMBL/GenBank/DDBJ databases">
        <title>Clostridia strains as spoilage organisms.</title>
        <authorList>
            <person name="Wambui J."/>
            <person name="Stevens M.J.A."/>
            <person name="Stephan R."/>
        </authorList>
    </citation>
    <scope>NUCLEOTIDE SEQUENCE</scope>
    <source>
        <strain evidence="1">CF009</strain>
    </source>
</reference>
<evidence type="ECO:0000313" key="1">
    <source>
        <dbReference type="EMBL" id="WAG58940.1"/>
    </source>
</evidence>
<dbReference type="RefSeq" id="WP_216124817.1">
    <property type="nucleotide sequence ID" value="NZ_JAHLDP010000019.1"/>
</dbReference>
<organism evidence="1 2">
    <name type="scientific">Clostridium estertheticum</name>
    <dbReference type="NCBI Taxonomy" id="238834"/>
    <lineage>
        <taxon>Bacteria</taxon>
        <taxon>Bacillati</taxon>
        <taxon>Bacillota</taxon>
        <taxon>Clostridia</taxon>
        <taxon>Eubacteriales</taxon>
        <taxon>Clostridiaceae</taxon>
        <taxon>Clostridium</taxon>
    </lineage>
</organism>
<proteinExistence type="predicted"/>
<sequence length="52" mass="5763">MKIIQFTSAITKTGETTAILKYRVLDENGIDITKTVSDMEGSATSDLIHYQI</sequence>
<protein>
    <submittedName>
        <fullName evidence="1">Uncharacterized protein</fullName>
    </submittedName>
</protein>
<dbReference type="EMBL" id="CP086239">
    <property type="protein sequence ID" value="WAG58940.1"/>
    <property type="molecule type" value="Genomic_DNA"/>
</dbReference>
<dbReference type="AlphaFoldDB" id="A0AA47I5P5"/>
<gene>
    <name evidence="1" type="ORF">LL038_14960</name>
</gene>
<name>A0AA47I5P5_9CLOT</name>